<keyword evidence="3" id="KW-1185">Reference proteome</keyword>
<evidence type="ECO:0000313" key="2">
    <source>
        <dbReference type="EMBL" id="GAA4826022.1"/>
    </source>
</evidence>
<protein>
    <submittedName>
        <fullName evidence="2">Uncharacterized protein</fullName>
    </submittedName>
</protein>
<evidence type="ECO:0000313" key="3">
    <source>
        <dbReference type="Proteomes" id="UP001500839"/>
    </source>
</evidence>
<accession>A0ABP9D9F5</accession>
<reference evidence="3" key="1">
    <citation type="journal article" date="2019" name="Int. J. Syst. Evol. Microbiol.">
        <title>The Global Catalogue of Microorganisms (GCM) 10K type strain sequencing project: providing services to taxonomists for standard genome sequencing and annotation.</title>
        <authorList>
            <consortium name="The Broad Institute Genomics Platform"/>
            <consortium name="The Broad Institute Genome Sequencing Center for Infectious Disease"/>
            <person name="Wu L."/>
            <person name="Ma J."/>
        </authorList>
    </citation>
    <scope>NUCLEOTIDE SEQUENCE [LARGE SCALE GENOMIC DNA]</scope>
    <source>
        <strain evidence="3">JCM 18542</strain>
    </source>
</reference>
<gene>
    <name evidence="2" type="ORF">GCM10023353_38970</name>
</gene>
<dbReference type="EMBL" id="BAABKQ010000002">
    <property type="protein sequence ID" value="GAA4826022.1"/>
    <property type="molecule type" value="Genomic_DNA"/>
</dbReference>
<feature type="region of interest" description="Disordered" evidence="1">
    <location>
        <begin position="1"/>
        <end position="21"/>
    </location>
</feature>
<organism evidence="2 3">
    <name type="scientific">Tomitella cavernea</name>
    <dbReference type="NCBI Taxonomy" id="1387982"/>
    <lineage>
        <taxon>Bacteria</taxon>
        <taxon>Bacillati</taxon>
        <taxon>Actinomycetota</taxon>
        <taxon>Actinomycetes</taxon>
        <taxon>Mycobacteriales</taxon>
        <taxon>Tomitella</taxon>
    </lineage>
</organism>
<proteinExistence type="predicted"/>
<name>A0ABP9D9F5_9ACTN</name>
<evidence type="ECO:0000256" key="1">
    <source>
        <dbReference type="SAM" id="MobiDB-lite"/>
    </source>
</evidence>
<dbReference type="Proteomes" id="UP001500839">
    <property type="component" value="Unassembled WGS sequence"/>
</dbReference>
<sequence>MARQGAEAAGVRPGDALPGKRRADDLRAVGAAPRVGQQSDRLDLGGRNRAVAVADGHGDIIGDLRPLRIPGEDVLRVRAATHQVRHIDDALVNGL</sequence>
<comment type="caution">
    <text evidence="2">The sequence shown here is derived from an EMBL/GenBank/DDBJ whole genome shotgun (WGS) entry which is preliminary data.</text>
</comment>